<comment type="subcellular location">
    <subcellularLocation>
        <location evidence="1">Membrane</location>
        <topology evidence="1">Multi-pass membrane protein</topology>
    </subcellularLocation>
    <subcellularLocation>
        <location evidence="7">Mitochondrion inner membrane</location>
        <topology evidence="7">Multi-pass membrane protein</topology>
    </subcellularLocation>
</comment>
<dbReference type="PROSITE" id="PS00668">
    <property type="entry name" value="COMPLEX1_ND1_2"/>
    <property type="match status" value="1"/>
</dbReference>
<reference evidence="10" key="1">
    <citation type="journal article" date="2015" name="PeerJ">
        <title>Phylogenetic analysis of higher-level relationships within Hydroidolina (Cnidaria: Hydrozoa) using mitochondrial genome data and insight into their mitochondrial transcription.</title>
        <authorList>
            <person name="Kayal E."/>
            <person name="Bentlage B."/>
            <person name="Cartwright P."/>
            <person name="Yanagihara A.A."/>
            <person name="Lindsay D.J."/>
            <person name="Hopcroft R.R."/>
            <person name="Collins A.G."/>
        </authorList>
    </citation>
    <scope>NUCLEOTIDE SEQUENCE</scope>
</reference>
<comment type="catalytic activity">
    <reaction evidence="8">
        <text>a ubiquinone + NADH + 5 H(+)(in) = a ubiquinol + NAD(+) + 4 H(+)(out)</text>
        <dbReference type="Rhea" id="RHEA:29091"/>
        <dbReference type="Rhea" id="RHEA-COMP:9565"/>
        <dbReference type="Rhea" id="RHEA-COMP:9566"/>
        <dbReference type="ChEBI" id="CHEBI:15378"/>
        <dbReference type="ChEBI" id="CHEBI:16389"/>
        <dbReference type="ChEBI" id="CHEBI:17976"/>
        <dbReference type="ChEBI" id="CHEBI:57540"/>
        <dbReference type="ChEBI" id="CHEBI:57945"/>
        <dbReference type="EC" id="7.1.1.2"/>
    </reaction>
</comment>
<feature type="transmembrane region" description="Helical" evidence="9">
    <location>
        <begin position="182"/>
        <end position="202"/>
    </location>
</feature>
<evidence type="ECO:0000256" key="2">
    <source>
        <dbReference type="ARBA" id="ARBA00010535"/>
    </source>
</evidence>
<keyword evidence="7" id="KW-0520">NAD</keyword>
<feature type="transmembrane region" description="Helical" evidence="9">
    <location>
        <begin position="239"/>
        <end position="260"/>
    </location>
</feature>
<dbReference type="PROSITE" id="PS00667">
    <property type="entry name" value="COMPLEX1_ND1_1"/>
    <property type="match status" value="1"/>
</dbReference>
<evidence type="ECO:0000256" key="8">
    <source>
        <dbReference type="RuleBase" id="RU000473"/>
    </source>
</evidence>
<keyword evidence="8" id="KW-0830">Ubiquinone</keyword>
<evidence type="ECO:0000256" key="5">
    <source>
        <dbReference type="ARBA" id="ARBA00022989"/>
    </source>
</evidence>
<dbReference type="Pfam" id="PF00146">
    <property type="entry name" value="NADHdh"/>
    <property type="match status" value="1"/>
</dbReference>
<keyword evidence="4 7" id="KW-0812">Transmembrane</keyword>
<keyword evidence="8 10" id="KW-0496">Mitochondrion</keyword>
<gene>
    <name evidence="10" type="primary">nad1</name>
</gene>
<feature type="transmembrane region" description="Helical" evidence="9">
    <location>
        <begin position="302"/>
        <end position="321"/>
    </location>
</feature>
<geneLocation type="mitochondrion" evidence="10"/>
<feature type="transmembrane region" description="Helical" evidence="9">
    <location>
        <begin position="6"/>
        <end position="30"/>
    </location>
</feature>
<dbReference type="GO" id="GO:0008137">
    <property type="term" value="F:NADH dehydrogenase (ubiquinone) activity"/>
    <property type="evidence" value="ECO:0007669"/>
    <property type="project" value="UniProtKB-EC"/>
</dbReference>
<dbReference type="GO" id="GO:0005743">
    <property type="term" value="C:mitochondrial inner membrane"/>
    <property type="evidence" value="ECO:0007669"/>
    <property type="project" value="UniProtKB-SubCell"/>
</dbReference>
<proteinExistence type="inferred from homology"/>
<dbReference type="InterPro" id="IPR018086">
    <property type="entry name" value="NADH_UbQ_OxRdtase_su1_CS"/>
</dbReference>
<evidence type="ECO:0000256" key="7">
    <source>
        <dbReference type="RuleBase" id="RU000471"/>
    </source>
</evidence>
<feature type="transmembrane region" description="Helical" evidence="9">
    <location>
        <begin position="266"/>
        <end position="282"/>
    </location>
</feature>
<dbReference type="GO" id="GO:0009060">
    <property type="term" value="P:aerobic respiration"/>
    <property type="evidence" value="ECO:0007669"/>
    <property type="project" value="TreeGrafter"/>
</dbReference>
<evidence type="ECO:0000256" key="6">
    <source>
        <dbReference type="ARBA" id="ARBA00023136"/>
    </source>
</evidence>
<evidence type="ECO:0000256" key="4">
    <source>
        <dbReference type="ARBA" id="ARBA00022692"/>
    </source>
</evidence>
<dbReference type="EMBL" id="KT809330">
    <property type="protein sequence ID" value="ALO20739.1"/>
    <property type="molecule type" value="Genomic_DNA"/>
</dbReference>
<accession>A0A0S2IB90</accession>
<evidence type="ECO:0000256" key="3">
    <source>
        <dbReference type="ARBA" id="ARBA00021009"/>
    </source>
</evidence>
<dbReference type="GO" id="GO:0003954">
    <property type="term" value="F:NADH dehydrogenase activity"/>
    <property type="evidence" value="ECO:0007669"/>
    <property type="project" value="TreeGrafter"/>
</dbReference>
<dbReference type="EC" id="7.1.1.2" evidence="8"/>
<feature type="transmembrane region" description="Helical" evidence="9">
    <location>
        <begin position="149"/>
        <end position="170"/>
    </location>
</feature>
<feature type="transmembrane region" description="Helical" evidence="9">
    <location>
        <begin position="76"/>
        <end position="96"/>
    </location>
</feature>
<evidence type="ECO:0000256" key="1">
    <source>
        <dbReference type="ARBA" id="ARBA00004141"/>
    </source>
</evidence>
<dbReference type="PANTHER" id="PTHR11432">
    <property type="entry name" value="NADH DEHYDROGENASE SUBUNIT 1"/>
    <property type="match status" value="1"/>
</dbReference>
<evidence type="ECO:0000256" key="9">
    <source>
        <dbReference type="SAM" id="Phobius"/>
    </source>
</evidence>
<name>A0A0S2IB90_9CNID</name>
<feature type="transmembrane region" description="Helical" evidence="9">
    <location>
        <begin position="108"/>
        <end position="128"/>
    </location>
</feature>
<dbReference type="PANTHER" id="PTHR11432:SF3">
    <property type="entry name" value="NADH-UBIQUINONE OXIDOREDUCTASE CHAIN 1"/>
    <property type="match status" value="1"/>
</dbReference>
<organism evidence="10">
    <name type="scientific">Euphysa aurata</name>
    <dbReference type="NCBI Taxonomy" id="576745"/>
    <lineage>
        <taxon>Eukaryota</taxon>
        <taxon>Metazoa</taxon>
        <taxon>Cnidaria</taxon>
        <taxon>Hydrozoa</taxon>
        <taxon>Hydroidolina</taxon>
        <taxon>Anthoathecata</taxon>
        <taxon>Aplanulata</taxon>
        <taxon>Corymorphidae</taxon>
        <taxon>Euphysa</taxon>
    </lineage>
</organism>
<keyword evidence="5 9" id="KW-1133">Transmembrane helix</keyword>
<comment type="similarity">
    <text evidence="2 7">Belongs to the complex I subunit 1 family.</text>
</comment>
<dbReference type="InterPro" id="IPR001694">
    <property type="entry name" value="NADH_UbQ_OxRdtase_su1/FPO"/>
</dbReference>
<dbReference type="HAMAP" id="MF_01350">
    <property type="entry name" value="NDH1_NuoH"/>
    <property type="match status" value="1"/>
</dbReference>
<protein>
    <recommendedName>
        <fullName evidence="3 8">NADH-ubiquinone oxidoreductase chain 1</fullName>
        <ecNumber evidence="8">7.1.1.2</ecNumber>
    </recommendedName>
</protein>
<evidence type="ECO:0000313" key="10">
    <source>
        <dbReference type="EMBL" id="ALO20739.1"/>
    </source>
</evidence>
<dbReference type="AlphaFoldDB" id="A0A0S2IB90"/>
<keyword evidence="6 9" id="KW-0472">Membrane</keyword>
<sequence>MEYLIILILNSLKFIVLIIPVLISVAYLTLAERKILGYSQNRKGPNVVGIYGILQPLADGLKLFSKEIIIPNHVSIFLYFFAPILALSLSLLIWVVLPLGINSIITDINLGFIFIFAISSIGVYSILISGWSSNSKYAFIGSLRAAAQMISYEVSIGLIVFSVIICSGSLNLNSIIISQSQLIIFIIPFWPIGFMFFISCLAETNRAPFDLTEGESELVSGYNVEYSSMSFALFFLAEYSHIIFMSFLFIILFLGGWSIMGFNYDILIFLKGFIFIFSFIWVRTSFPRLRYDQLMSLLWKSYLPLSISFIVLSNSIIWGLYSLPPKICL</sequence>